<evidence type="ECO:0000313" key="4">
    <source>
        <dbReference type="EMBL" id="ETE57941.1"/>
    </source>
</evidence>
<feature type="non-terminal residue" evidence="4">
    <location>
        <position position="1"/>
    </location>
</feature>
<organism evidence="4 5">
    <name type="scientific">Ophiophagus hannah</name>
    <name type="common">King cobra</name>
    <name type="synonym">Naja hannah</name>
    <dbReference type="NCBI Taxonomy" id="8665"/>
    <lineage>
        <taxon>Eukaryota</taxon>
        <taxon>Metazoa</taxon>
        <taxon>Chordata</taxon>
        <taxon>Craniata</taxon>
        <taxon>Vertebrata</taxon>
        <taxon>Euteleostomi</taxon>
        <taxon>Lepidosauria</taxon>
        <taxon>Squamata</taxon>
        <taxon>Bifurcata</taxon>
        <taxon>Unidentata</taxon>
        <taxon>Episquamata</taxon>
        <taxon>Toxicofera</taxon>
        <taxon>Serpentes</taxon>
        <taxon>Colubroidea</taxon>
        <taxon>Elapidae</taxon>
        <taxon>Elapinae</taxon>
        <taxon>Ophiophagus</taxon>
    </lineage>
</organism>
<dbReference type="Proteomes" id="UP000018936">
    <property type="component" value="Unassembled WGS sequence"/>
</dbReference>
<evidence type="ECO:0000256" key="2">
    <source>
        <dbReference type="ARBA" id="ARBA00022801"/>
    </source>
</evidence>
<dbReference type="OrthoDB" id="300641at2759"/>
<dbReference type="GO" id="GO:0004252">
    <property type="term" value="F:serine-type endopeptidase activity"/>
    <property type="evidence" value="ECO:0007669"/>
    <property type="project" value="InterPro"/>
</dbReference>
<keyword evidence="3" id="KW-0720">Serine protease</keyword>
<keyword evidence="5" id="KW-1185">Reference proteome</keyword>
<dbReference type="Gene3D" id="3.40.50.200">
    <property type="entry name" value="Peptidase S8/S53 domain"/>
    <property type="match status" value="1"/>
</dbReference>
<evidence type="ECO:0000256" key="3">
    <source>
        <dbReference type="ARBA" id="ARBA00022825"/>
    </source>
</evidence>
<proteinExistence type="predicted"/>
<dbReference type="PANTHER" id="PTHR42884:SF3">
    <property type="entry name" value="FURIN-LIKE PROTEASE 1, ISOFORMS 1_1-X_2"/>
    <property type="match status" value="1"/>
</dbReference>
<keyword evidence="1" id="KW-0645">Protease</keyword>
<dbReference type="PANTHER" id="PTHR42884">
    <property type="entry name" value="PROPROTEIN CONVERTASE SUBTILISIN/KEXIN-RELATED"/>
    <property type="match status" value="1"/>
</dbReference>
<sequence>MLEGDVNDIVEAQSLSLQPQHIDIYSASWGPEDDQKTVDGPGVLAREAFHKGVANHLHLIRGQHHRERPSTVVHRGLCLHPHCHLQQRGQGREADCEALGRGAGGQAGKGIVSSLSTERGKVPERYKRAFAPGQAKAKGAGTD</sequence>
<keyword evidence="2" id="KW-0378">Hydrolase</keyword>
<comment type="caution">
    <text evidence="4">The sequence shown here is derived from an EMBL/GenBank/DDBJ whole genome shotgun (WGS) entry which is preliminary data.</text>
</comment>
<name>V8N7Q3_OPHHA</name>
<dbReference type="GO" id="GO:0016486">
    <property type="term" value="P:peptide hormone processing"/>
    <property type="evidence" value="ECO:0007669"/>
    <property type="project" value="TreeGrafter"/>
</dbReference>
<dbReference type="InterPro" id="IPR036852">
    <property type="entry name" value="Peptidase_S8/S53_dom_sf"/>
</dbReference>
<dbReference type="GO" id="GO:0005802">
    <property type="term" value="C:trans-Golgi network"/>
    <property type="evidence" value="ECO:0007669"/>
    <property type="project" value="TreeGrafter"/>
</dbReference>
<protein>
    <submittedName>
        <fullName evidence="4">Proprotein convertase subtilisin/kexin type 4</fullName>
    </submittedName>
</protein>
<reference evidence="4 5" key="1">
    <citation type="journal article" date="2013" name="Proc. Natl. Acad. Sci. U.S.A.">
        <title>The king cobra genome reveals dynamic gene evolution and adaptation in the snake venom system.</title>
        <authorList>
            <person name="Vonk F.J."/>
            <person name="Casewell N.R."/>
            <person name="Henkel C.V."/>
            <person name="Heimberg A.M."/>
            <person name="Jansen H.J."/>
            <person name="McCleary R.J."/>
            <person name="Kerkkamp H.M."/>
            <person name="Vos R.A."/>
            <person name="Guerreiro I."/>
            <person name="Calvete J.J."/>
            <person name="Wuster W."/>
            <person name="Woods A.E."/>
            <person name="Logan J.M."/>
            <person name="Harrison R.A."/>
            <person name="Castoe T.A."/>
            <person name="de Koning A.P."/>
            <person name="Pollock D.D."/>
            <person name="Yandell M."/>
            <person name="Calderon D."/>
            <person name="Renjifo C."/>
            <person name="Currier R.B."/>
            <person name="Salgado D."/>
            <person name="Pla D."/>
            <person name="Sanz L."/>
            <person name="Hyder A.S."/>
            <person name="Ribeiro J.M."/>
            <person name="Arntzen J.W."/>
            <person name="van den Thillart G.E."/>
            <person name="Boetzer M."/>
            <person name="Pirovano W."/>
            <person name="Dirks R.P."/>
            <person name="Spaink H.P."/>
            <person name="Duboule D."/>
            <person name="McGlinn E."/>
            <person name="Kini R.M."/>
            <person name="Richardson M.K."/>
        </authorList>
    </citation>
    <scope>NUCLEOTIDE SEQUENCE</scope>
    <source>
        <tissue evidence="4">Blood</tissue>
    </source>
</reference>
<dbReference type="AlphaFoldDB" id="V8N7Q3"/>
<dbReference type="EMBL" id="AZIM01007477">
    <property type="protein sequence ID" value="ETE57941.1"/>
    <property type="molecule type" value="Genomic_DNA"/>
</dbReference>
<gene>
    <name evidence="4" type="primary">PCSK4</name>
    <name evidence="4" type="ORF">L345_16339</name>
</gene>
<evidence type="ECO:0000313" key="5">
    <source>
        <dbReference type="Proteomes" id="UP000018936"/>
    </source>
</evidence>
<dbReference type="GO" id="GO:0000139">
    <property type="term" value="C:Golgi membrane"/>
    <property type="evidence" value="ECO:0007669"/>
    <property type="project" value="TreeGrafter"/>
</dbReference>
<accession>V8N7Q3</accession>
<evidence type="ECO:0000256" key="1">
    <source>
        <dbReference type="ARBA" id="ARBA00022670"/>
    </source>
</evidence>